<proteinExistence type="predicted"/>
<accession>A0A183SLE4</accession>
<reference evidence="1 2" key="2">
    <citation type="submission" date="2018-11" db="EMBL/GenBank/DDBJ databases">
        <authorList>
            <consortium name="Pathogen Informatics"/>
        </authorList>
    </citation>
    <scope>NUCLEOTIDE SEQUENCE [LARGE SCALE GENOMIC DNA]</scope>
    <source>
        <strain evidence="1 2">NST_G2</strain>
    </source>
</reference>
<dbReference type="AlphaFoldDB" id="A0A183SLE4"/>
<organism evidence="3">
    <name type="scientific">Schistocephalus solidus</name>
    <name type="common">Tapeworm</name>
    <dbReference type="NCBI Taxonomy" id="70667"/>
    <lineage>
        <taxon>Eukaryota</taxon>
        <taxon>Metazoa</taxon>
        <taxon>Spiralia</taxon>
        <taxon>Lophotrochozoa</taxon>
        <taxon>Platyhelminthes</taxon>
        <taxon>Cestoda</taxon>
        <taxon>Eucestoda</taxon>
        <taxon>Diphyllobothriidea</taxon>
        <taxon>Diphyllobothriidae</taxon>
        <taxon>Schistocephalus</taxon>
    </lineage>
</organism>
<evidence type="ECO:0000313" key="1">
    <source>
        <dbReference type="EMBL" id="VDL91427.1"/>
    </source>
</evidence>
<name>A0A183SLE4_SCHSO</name>
<gene>
    <name evidence="1" type="ORF">SSLN_LOCUS5042</name>
</gene>
<keyword evidence="2" id="KW-1185">Reference proteome</keyword>
<evidence type="ECO:0000313" key="2">
    <source>
        <dbReference type="Proteomes" id="UP000275846"/>
    </source>
</evidence>
<dbReference type="Proteomes" id="UP000275846">
    <property type="component" value="Unassembled WGS sequence"/>
</dbReference>
<dbReference type="WBParaSite" id="SSLN_0000520501-mRNA-1">
    <property type="protein sequence ID" value="SSLN_0000520501-mRNA-1"/>
    <property type="gene ID" value="SSLN_0000520501"/>
</dbReference>
<reference evidence="3" key="1">
    <citation type="submission" date="2016-06" db="UniProtKB">
        <authorList>
            <consortium name="WormBaseParasite"/>
        </authorList>
    </citation>
    <scope>IDENTIFICATION</scope>
</reference>
<dbReference type="EMBL" id="UYSU01033094">
    <property type="protein sequence ID" value="VDL91427.1"/>
    <property type="molecule type" value="Genomic_DNA"/>
</dbReference>
<sequence>MLLWPTQIGTKISPVAPQSFVLRSGHTRATVTTGGLNQKQPAEMEDAVVAREMACYKVNIAALSETRLSEQGQLEECINDRLMSLHLPHRGDKFATIISAYAPLMMTSDIAKAKFYEDLHAPLVTVPNVDKLIVLGDGPRYLAGSAWHLVAQHRQEDLLNGQIEQGLFPESQCGLRQHRGITDMIYATCQLQEKCQKMRTHLYTTFVDLTKAYDVVNRDGL</sequence>
<protein>
    <submittedName>
        <fullName evidence="3">Reverse transcriptase domain-containing protein</fullName>
    </submittedName>
</protein>
<evidence type="ECO:0000313" key="3">
    <source>
        <dbReference type="WBParaSite" id="SSLN_0000520501-mRNA-1"/>
    </source>
</evidence>